<dbReference type="EMBL" id="JAFBCV010000029">
    <property type="protein sequence ID" value="MBM7841309.1"/>
    <property type="molecule type" value="Genomic_DNA"/>
</dbReference>
<dbReference type="InterPro" id="IPR010982">
    <property type="entry name" value="Lambda_DNA-bd_dom_sf"/>
</dbReference>
<proteinExistence type="predicted"/>
<dbReference type="PROSITE" id="PS50943">
    <property type="entry name" value="HTH_CROC1"/>
    <property type="match status" value="1"/>
</dbReference>
<organism evidence="2 3">
    <name type="scientific">Shouchella xiaoxiensis</name>
    <dbReference type="NCBI Taxonomy" id="766895"/>
    <lineage>
        <taxon>Bacteria</taxon>
        <taxon>Bacillati</taxon>
        <taxon>Bacillota</taxon>
        <taxon>Bacilli</taxon>
        <taxon>Bacillales</taxon>
        <taxon>Bacillaceae</taxon>
        <taxon>Shouchella</taxon>
    </lineage>
</organism>
<dbReference type="Gene3D" id="1.10.260.40">
    <property type="entry name" value="lambda repressor-like DNA-binding domains"/>
    <property type="match status" value="1"/>
</dbReference>
<evidence type="ECO:0000313" key="2">
    <source>
        <dbReference type="EMBL" id="MBM7841309.1"/>
    </source>
</evidence>
<reference evidence="2" key="1">
    <citation type="submission" date="2021-01" db="EMBL/GenBank/DDBJ databases">
        <title>Genomic Encyclopedia of Type Strains, Phase IV (KMG-IV): sequencing the most valuable type-strain genomes for metagenomic binning, comparative biology and taxonomic classification.</title>
        <authorList>
            <person name="Goeker M."/>
        </authorList>
    </citation>
    <scope>NUCLEOTIDE SEQUENCE</scope>
    <source>
        <strain evidence="2">DSM 21943</strain>
    </source>
</reference>
<dbReference type="Pfam" id="PF01381">
    <property type="entry name" value="HTH_3"/>
    <property type="match status" value="1"/>
</dbReference>
<evidence type="ECO:0000313" key="3">
    <source>
        <dbReference type="Proteomes" id="UP001179280"/>
    </source>
</evidence>
<dbReference type="SUPFAM" id="SSF47413">
    <property type="entry name" value="lambda repressor-like DNA-binding domains"/>
    <property type="match status" value="1"/>
</dbReference>
<feature type="domain" description="HTH cro/C1-type" evidence="1">
    <location>
        <begin position="11"/>
        <end position="65"/>
    </location>
</feature>
<dbReference type="Proteomes" id="UP001179280">
    <property type="component" value="Unassembled WGS sequence"/>
</dbReference>
<dbReference type="CDD" id="cd00093">
    <property type="entry name" value="HTH_XRE"/>
    <property type="match status" value="1"/>
</dbReference>
<dbReference type="SMART" id="SM00530">
    <property type="entry name" value="HTH_XRE"/>
    <property type="match status" value="1"/>
</dbReference>
<keyword evidence="3" id="KW-1185">Reference proteome</keyword>
<protein>
    <submittedName>
        <fullName evidence="2">Transcriptional regulator with XRE-family HTH domain</fullName>
    </submittedName>
</protein>
<evidence type="ECO:0000259" key="1">
    <source>
        <dbReference type="PROSITE" id="PS50943"/>
    </source>
</evidence>
<name>A0ABS2T0L3_9BACI</name>
<sequence>MVERMEWGRSIRAYRKLKGYTQQDFAKEIRVSVSLLGEVERGIRVPDDELIERICASLQISKSDMMRL</sequence>
<accession>A0ABS2T0L3</accession>
<comment type="caution">
    <text evidence="2">The sequence shown here is derived from an EMBL/GenBank/DDBJ whole genome shotgun (WGS) entry which is preliminary data.</text>
</comment>
<gene>
    <name evidence="2" type="ORF">JOC54_004612</name>
</gene>
<dbReference type="InterPro" id="IPR001387">
    <property type="entry name" value="Cro/C1-type_HTH"/>
</dbReference>